<dbReference type="EMBL" id="QBMP01000034">
    <property type="protein sequence ID" value="PZO58521.1"/>
    <property type="molecule type" value="Genomic_DNA"/>
</dbReference>
<evidence type="ECO:0008006" key="4">
    <source>
        <dbReference type="Google" id="ProtNLM"/>
    </source>
</evidence>
<dbReference type="Proteomes" id="UP000249794">
    <property type="component" value="Unassembled WGS sequence"/>
</dbReference>
<sequence>MQRLARLRADYNQLKQEADELLRYTDRELGELKQTNAGLAREFDELQLRVWELEQQVDELLLYIADMAEGSQQESDTVNAGLDLTPNLPDLAEVNLGIIGGHEATRREVINKLTMRYGLRRWVEVPPTWESSLTKAVLKAKLERCDLIVIITGYMNHSLTHAVFGLKASGALAGEVVMLNLRGKSGVVREVLRHVALLELG</sequence>
<gene>
    <name evidence="2" type="ORF">DCF15_05285</name>
</gene>
<comment type="caution">
    <text evidence="2">The sequence shown here is derived from an EMBL/GenBank/DDBJ whole genome shotgun (WGS) entry which is preliminary data.</text>
</comment>
<evidence type="ECO:0000313" key="3">
    <source>
        <dbReference type="Proteomes" id="UP000249794"/>
    </source>
</evidence>
<accession>A0A2W4ZIY0</accession>
<organism evidence="2 3">
    <name type="scientific">Phormidesmis priestleyi</name>
    <dbReference type="NCBI Taxonomy" id="268141"/>
    <lineage>
        <taxon>Bacteria</taxon>
        <taxon>Bacillati</taxon>
        <taxon>Cyanobacteriota</taxon>
        <taxon>Cyanophyceae</taxon>
        <taxon>Leptolyngbyales</taxon>
        <taxon>Leptolyngbyaceae</taxon>
        <taxon>Phormidesmis</taxon>
    </lineage>
</organism>
<protein>
    <recommendedName>
        <fullName evidence="4">DUF2325 domain-containing protein</fullName>
    </recommendedName>
</protein>
<evidence type="ECO:0000313" key="2">
    <source>
        <dbReference type="EMBL" id="PZO58521.1"/>
    </source>
</evidence>
<proteinExistence type="predicted"/>
<feature type="coiled-coil region" evidence="1">
    <location>
        <begin position="4"/>
        <end position="56"/>
    </location>
</feature>
<dbReference type="AlphaFoldDB" id="A0A2W4ZIY0"/>
<reference evidence="2 3" key="2">
    <citation type="submission" date="2018-06" db="EMBL/GenBank/DDBJ databases">
        <title>Metagenomic assembly of (sub)arctic Cyanobacteria and their associated microbiome from non-axenic cultures.</title>
        <authorList>
            <person name="Baurain D."/>
        </authorList>
    </citation>
    <scope>NUCLEOTIDE SEQUENCE [LARGE SCALE GENOMIC DNA]</scope>
    <source>
        <strain evidence="2">ULC027bin1</strain>
    </source>
</reference>
<name>A0A2W4ZIY0_9CYAN</name>
<reference evidence="3" key="1">
    <citation type="submission" date="2018-04" db="EMBL/GenBank/DDBJ databases">
        <authorList>
            <person name="Cornet L."/>
        </authorList>
    </citation>
    <scope>NUCLEOTIDE SEQUENCE [LARGE SCALE GENOMIC DNA]</scope>
</reference>
<evidence type="ECO:0000256" key="1">
    <source>
        <dbReference type="SAM" id="Coils"/>
    </source>
</evidence>
<keyword evidence="1" id="KW-0175">Coiled coil</keyword>